<organism evidence="2 3">
    <name type="scientific">Gimesia chilikensis</name>
    <dbReference type="NCBI Taxonomy" id="2605989"/>
    <lineage>
        <taxon>Bacteria</taxon>
        <taxon>Pseudomonadati</taxon>
        <taxon>Planctomycetota</taxon>
        <taxon>Planctomycetia</taxon>
        <taxon>Planctomycetales</taxon>
        <taxon>Planctomycetaceae</taxon>
        <taxon>Gimesia</taxon>
    </lineage>
</organism>
<evidence type="ECO:0000313" key="3">
    <source>
        <dbReference type="Proteomes" id="UP000320421"/>
    </source>
</evidence>
<gene>
    <name evidence="2" type="ORF">HG66A1_25280</name>
</gene>
<keyword evidence="1" id="KW-1133">Transmembrane helix</keyword>
<feature type="transmembrane region" description="Helical" evidence="1">
    <location>
        <begin position="12"/>
        <end position="32"/>
    </location>
</feature>
<keyword evidence="3" id="KW-1185">Reference proteome</keyword>
<evidence type="ECO:0000256" key="1">
    <source>
        <dbReference type="SAM" id="Phobius"/>
    </source>
</evidence>
<dbReference type="Proteomes" id="UP000320421">
    <property type="component" value="Chromosome"/>
</dbReference>
<sequence length="583" mass="66781">MSDLPDRQFSLGAWFASIILLFLVILCVPLFIRMPLATDVVLYDVQAETVLDGGTLYQDMFETNLPGIVWLHMLIRPIIGMSSDALRCVDLLFFTGSVTLLAFWSRRSQLSMTGMLWIAIALYAFYFSLSEWCHFQRDTIILLPSLGALWMRRKQLDRLLADKQIRVASIWGWAFLEGLLWATAFWIKPFVAVPALCVWLGSVWLLGQWRRSLLDLTGLLSGGLFLGAAGIAWLWQSGAWPWFLETFLEWNPEYVAARKSGWTVMRFAQFLYRFYPWFLLNLIAIPLALIMLKDGWKARRKAESEDVSSPASRDQSLLALMYLGWLFQSMAFQHLFDYVHPPAHLLAITVIGGYLGSRYSQHALGWGWKSGMALFLLLVVLTFPAFKPDRARLWKTCLLQSSDAELKSKLALLVQVDWEDLAAVREYLAEQQLKDRELHCYNSTLIYLYPELGLQPATRFGFFDSVLVFCRKHRGDLHQAIQDSPQKFIVTDLIESGFNRETALATAESPEKKVPPQYPVSLKGAYPWSQPVVFRSGRYLVHRVERPLGKFIGGGFVPTESDVQKFLQRQKESTSENNDRKND</sequence>
<evidence type="ECO:0008006" key="4">
    <source>
        <dbReference type="Google" id="ProtNLM"/>
    </source>
</evidence>
<dbReference type="AlphaFoldDB" id="A0A517PMZ2"/>
<accession>A0A517PMZ2</accession>
<feature type="transmembrane region" description="Helical" evidence="1">
    <location>
        <begin position="190"/>
        <end position="206"/>
    </location>
</feature>
<keyword evidence="1" id="KW-0812">Transmembrane</keyword>
<feature type="transmembrane region" description="Helical" evidence="1">
    <location>
        <begin position="366"/>
        <end position="386"/>
    </location>
</feature>
<evidence type="ECO:0000313" key="2">
    <source>
        <dbReference type="EMBL" id="QDT20739.1"/>
    </source>
</evidence>
<dbReference type="EMBL" id="CP036266">
    <property type="protein sequence ID" value="QDT20739.1"/>
    <property type="molecule type" value="Genomic_DNA"/>
</dbReference>
<dbReference type="RefSeq" id="WP_145183979.1">
    <property type="nucleotide sequence ID" value="NZ_CP036266.1"/>
</dbReference>
<proteinExistence type="predicted"/>
<feature type="transmembrane region" description="Helical" evidence="1">
    <location>
        <begin position="213"/>
        <end position="235"/>
    </location>
</feature>
<reference evidence="2 3" key="1">
    <citation type="submission" date="2019-02" db="EMBL/GenBank/DDBJ databases">
        <title>Deep-cultivation of Planctomycetes and their phenomic and genomic characterization uncovers novel biology.</title>
        <authorList>
            <person name="Wiegand S."/>
            <person name="Jogler M."/>
            <person name="Boedeker C."/>
            <person name="Pinto D."/>
            <person name="Vollmers J."/>
            <person name="Rivas-Marin E."/>
            <person name="Kohn T."/>
            <person name="Peeters S.H."/>
            <person name="Heuer A."/>
            <person name="Rast P."/>
            <person name="Oberbeckmann S."/>
            <person name="Bunk B."/>
            <person name="Jeske O."/>
            <person name="Meyerdierks A."/>
            <person name="Storesund J.E."/>
            <person name="Kallscheuer N."/>
            <person name="Luecker S."/>
            <person name="Lage O.M."/>
            <person name="Pohl T."/>
            <person name="Merkel B.J."/>
            <person name="Hornburger P."/>
            <person name="Mueller R.-W."/>
            <person name="Bruemmer F."/>
            <person name="Labrenz M."/>
            <person name="Spormann A.M."/>
            <person name="Op den Camp H."/>
            <person name="Overmann J."/>
            <person name="Amann R."/>
            <person name="Jetten M.S.M."/>
            <person name="Mascher T."/>
            <person name="Medema M.H."/>
            <person name="Devos D.P."/>
            <person name="Kaster A.-K."/>
            <person name="Ovreas L."/>
            <person name="Rohde M."/>
            <person name="Galperin M.Y."/>
            <person name="Jogler C."/>
        </authorList>
    </citation>
    <scope>NUCLEOTIDE SEQUENCE [LARGE SCALE GENOMIC DNA]</scope>
    <source>
        <strain evidence="2 3">HG66A1</strain>
    </source>
</reference>
<protein>
    <recommendedName>
        <fullName evidence="4">Glycosyltransferase RgtA/B/C/D-like domain-containing protein</fullName>
    </recommendedName>
</protein>
<keyword evidence="1" id="KW-0472">Membrane</keyword>
<dbReference type="OrthoDB" id="227142at2"/>
<feature type="transmembrane region" description="Helical" evidence="1">
    <location>
        <begin position="274"/>
        <end position="292"/>
    </location>
</feature>
<feature type="transmembrane region" description="Helical" evidence="1">
    <location>
        <begin position="110"/>
        <end position="129"/>
    </location>
</feature>
<name>A0A517PMZ2_9PLAN</name>